<dbReference type="Gene3D" id="2.30.40.10">
    <property type="entry name" value="Urease, subunit C, domain 1"/>
    <property type="match status" value="1"/>
</dbReference>
<evidence type="ECO:0000256" key="2">
    <source>
        <dbReference type="ARBA" id="ARBA00022801"/>
    </source>
</evidence>
<dbReference type="Gene3D" id="3.20.20.140">
    <property type="entry name" value="Metal-dependent hydrolases"/>
    <property type="match status" value="2"/>
</dbReference>
<evidence type="ECO:0000256" key="3">
    <source>
        <dbReference type="SAM" id="SignalP"/>
    </source>
</evidence>
<keyword evidence="6" id="KW-1185">Reference proteome</keyword>
<organism evidence="5 6">
    <name type="scientific">Brumimicrobium salinarum</name>
    <dbReference type="NCBI Taxonomy" id="2058658"/>
    <lineage>
        <taxon>Bacteria</taxon>
        <taxon>Pseudomonadati</taxon>
        <taxon>Bacteroidota</taxon>
        <taxon>Flavobacteriia</taxon>
        <taxon>Flavobacteriales</taxon>
        <taxon>Crocinitomicaceae</taxon>
        <taxon>Brumimicrobium</taxon>
    </lineage>
</organism>
<dbReference type="PANTHER" id="PTHR11113:SF14">
    <property type="entry name" value="N-ACETYLGLUCOSAMINE-6-PHOSPHATE DEACETYLASE"/>
    <property type="match status" value="1"/>
</dbReference>
<reference evidence="5 6" key="1">
    <citation type="submission" date="2017-12" db="EMBL/GenBank/DDBJ databases">
        <title>The draft genome sequence of Brumimicrobium saltpan LHR20.</title>
        <authorList>
            <person name="Do Z.-J."/>
            <person name="Luo H.-R."/>
        </authorList>
    </citation>
    <scope>NUCLEOTIDE SEQUENCE [LARGE SCALE GENOMIC DNA]</scope>
    <source>
        <strain evidence="5 6">LHR20</strain>
    </source>
</reference>
<dbReference type="GO" id="GO:0008448">
    <property type="term" value="F:N-acetylglucosamine-6-phosphate deacetylase activity"/>
    <property type="evidence" value="ECO:0007669"/>
    <property type="project" value="TreeGrafter"/>
</dbReference>
<proteinExistence type="inferred from homology"/>
<comment type="similarity">
    <text evidence="1">Belongs to the metallo-dependent hydrolases superfamily. NagA family.</text>
</comment>
<comment type="caution">
    <text evidence="5">The sequence shown here is derived from an EMBL/GenBank/DDBJ whole genome shotgun (WGS) entry which is preliminary data.</text>
</comment>
<dbReference type="OrthoDB" id="9802793at2"/>
<feature type="domain" description="Amidohydrolase-related" evidence="4">
    <location>
        <begin position="879"/>
        <end position="971"/>
    </location>
</feature>
<dbReference type="RefSeq" id="WP_101333944.1">
    <property type="nucleotide sequence ID" value="NZ_PJNI01000003.1"/>
</dbReference>
<dbReference type="Pfam" id="PF01979">
    <property type="entry name" value="Amidohydro_1"/>
    <property type="match status" value="2"/>
</dbReference>
<sequence length="1027" mass="115048">MKTTFSLSILFTLLTTFLFGQLPTPNNGVEESKASAYVLRNAKIIVGPEQIIKKGSVVVANGKIKAVGKMVRFPKGAVVIDMKGKTIVPSFIESYSNIGVPTPKSKKWTPRPQIESSKSGAYYWNEAIHPEVKASEHFKVNKKDAKHLQEMGFLVAATHIEDGIARGEGAIVALGDLKNKESILKAKGPAYLSFQKGTAKQTYPSSQMGSIALLRQAIYDARYYQNNKTELPENISLNALNEQLEHTLIFKVEDKLEALRADKIGSEFDLDFIIYGSGNEFEAIESFKTWKKPLIIPINFPKPYDVSDPYVAQQIPLSDLKEWELAPSNPYLLHQHKIDFAISSNGHKKAKDFWKHFHQVLENGLSRADLLAALTTKPASILAIEEQAGTLEEGKIASFSVFDKDPFEFKNAVLEESWSLGKKHIITPQAEIDIRGKYRISLPETSYVIDIKGSATKPKGKVTTYKSLIDSTQTPPERTIDTVEVSAKINVDFRDAVIHFEVDDDQYDGVLTLHGNFSPKIDAFLGQGQMPDGRWVKWSGIQLSRFKKQEDEEKHRVEVDTNARGKVWFPNMAYGFDSLPESQTYVLRNATLWTNEKEGIIKEGTVILKNGKIDFVGTGNFSIPLDAIEIDCEGKHITSGIIDEHSHIAISKGVNESGQAVTAEVSIADVVRNDDINIYRQLAGGVTTSQLLHGSANPIGGQSAIIKLKWGYTPDEMLIPDAPKFIKFALGENVKQSNWGAYQTVRFPQTRMGVEQVFYDAFIRAEAYKKKWKAYKALSPKQALRKNIKAPAVDLELEAVWEVKNSERFISCHSYVQSEINMLMKVADSMGFTVNTFTHILEGYKLADKMAQHGAGGSTFADWWAYKFEVKDAIPYNANLMQEQGVLVAINSDDAEMGRRLNQEAAKSVKYGGMSEEDAWKMITLNPAKLLHLDERLGSLKEGKDADIVIWSDHPLSIKAQVLQTFIDGELLYDSRKSVDHYLRIQKEKARIISKMLSKNKAGEEKRTFHKKEEKHWHCDTIGDSID</sequence>
<accession>A0A2I0R4F3</accession>
<evidence type="ECO:0000313" key="5">
    <source>
        <dbReference type="EMBL" id="PKR81463.1"/>
    </source>
</evidence>
<dbReference type="SUPFAM" id="SSF51338">
    <property type="entry name" value="Composite domain of metallo-dependent hydrolases"/>
    <property type="match status" value="2"/>
</dbReference>
<name>A0A2I0R4F3_9FLAO</name>
<dbReference type="InterPro" id="IPR006680">
    <property type="entry name" value="Amidohydro-rel"/>
</dbReference>
<dbReference type="Proteomes" id="UP000236654">
    <property type="component" value="Unassembled WGS sequence"/>
</dbReference>
<keyword evidence="2 5" id="KW-0378">Hydrolase</keyword>
<dbReference type="InterPro" id="IPR011059">
    <property type="entry name" value="Metal-dep_hydrolase_composite"/>
</dbReference>
<evidence type="ECO:0000259" key="4">
    <source>
        <dbReference type="Pfam" id="PF01979"/>
    </source>
</evidence>
<dbReference type="EMBL" id="PJNI01000003">
    <property type="protein sequence ID" value="PKR81463.1"/>
    <property type="molecule type" value="Genomic_DNA"/>
</dbReference>
<feature type="domain" description="Amidohydrolase-related" evidence="4">
    <location>
        <begin position="361"/>
        <end position="412"/>
    </location>
</feature>
<dbReference type="SUPFAM" id="SSF51556">
    <property type="entry name" value="Metallo-dependent hydrolases"/>
    <property type="match status" value="1"/>
</dbReference>
<keyword evidence="3" id="KW-0732">Signal</keyword>
<feature type="chain" id="PRO_5014137633" evidence="3">
    <location>
        <begin position="21"/>
        <end position="1027"/>
    </location>
</feature>
<evidence type="ECO:0000256" key="1">
    <source>
        <dbReference type="ARBA" id="ARBA00010716"/>
    </source>
</evidence>
<dbReference type="AlphaFoldDB" id="A0A2I0R4F3"/>
<evidence type="ECO:0000313" key="6">
    <source>
        <dbReference type="Proteomes" id="UP000236654"/>
    </source>
</evidence>
<dbReference type="GO" id="GO:0006046">
    <property type="term" value="P:N-acetylglucosamine catabolic process"/>
    <property type="evidence" value="ECO:0007669"/>
    <property type="project" value="TreeGrafter"/>
</dbReference>
<feature type="signal peptide" evidence="3">
    <location>
        <begin position="1"/>
        <end position="20"/>
    </location>
</feature>
<dbReference type="PANTHER" id="PTHR11113">
    <property type="entry name" value="N-ACETYLGLUCOSAMINE-6-PHOSPHATE DEACETYLASE"/>
    <property type="match status" value="1"/>
</dbReference>
<gene>
    <name evidence="5" type="ORF">CW751_05255</name>
</gene>
<protein>
    <submittedName>
        <fullName evidence="5">Amidohydrolase</fullName>
    </submittedName>
</protein>
<dbReference type="InterPro" id="IPR032466">
    <property type="entry name" value="Metal_Hydrolase"/>
</dbReference>